<dbReference type="CDD" id="cd15482">
    <property type="entry name" value="Sialidase_non-viral"/>
    <property type="match status" value="1"/>
</dbReference>
<dbReference type="InterPro" id="IPR015943">
    <property type="entry name" value="WD40/YVTN_repeat-like_dom_sf"/>
</dbReference>
<keyword evidence="2" id="KW-1185">Reference proteome</keyword>
<evidence type="ECO:0000313" key="1">
    <source>
        <dbReference type="EMBL" id="EFU38792.1"/>
    </source>
</evidence>
<proteinExistence type="predicted"/>
<name>A0A2R9SN60_9BACL</name>
<dbReference type="EMBL" id="ADHJ01000048">
    <property type="protein sequence ID" value="EFU38792.1"/>
    <property type="molecule type" value="Genomic_DNA"/>
</dbReference>
<protein>
    <submittedName>
        <fullName evidence="1">BNR/Asp-box repeat protein</fullName>
    </submittedName>
</protein>
<gene>
    <name evidence="1" type="ORF">PVOR_28609</name>
</gene>
<dbReference type="SUPFAM" id="SSF50939">
    <property type="entry name" value="Sialidases"/>
    <property type="match status" value="1"/>
</dbReference>
<sequence>MLTRVVTMVNIQISPSASSQFEPTIAVNWLNPSVMVVVAVDFRAGPANIGLYKSIDAGATWSTVLLPLPAGFAGIEAPHIDYIFPNTFVVAAHAFDADGLSGSIVSYISNDNASSFGAPVIVNQGFGQFVNDDQVVVISDKAGSSPFFGNIYTGYTHDYNTQFIPGNTIFFNRSQDGGNSYERPLLLSSVNVFEEFPGIAITLNGILIVGWITQPPGTSEFIVRISQDGGSTFAAQTIITSVVVVPSPLPGYQFRCLTYPSLAADISNAPASRGNVYAVWQDYREGYSDIFLSISTDFGQTWGAPKPIANSPVGSQNFFPAITVSPTDGAVFVSYYTNRVSPLNLDVFLATSRDGGTTFINTRITTTSFSVAGLQVIGDYIGNAIVPQTGRLVTAWTDTRTGTENIWFGDNQ</sequence>
<dbReference type="Gene3D" id="2.130.10.10">
    <property type="entry name" value="YVTN repeat-like/Quinoprotein amine dehydrogenase"/>
    <property type="match status" value="1"/>
</dbReference>
<dbReference type="AlphaFoldDB" id="A0A2R9SN60"/>
<dbReference type="KEGG" id="pvo:PVOR_28609"/>
<evidence type="ECO:0000313" key="2">
    <source>
        <dbReference type="Proteomes" id="UP000003094"/>
    </source>
</evidence>
<dbReference type="Proteomes" id="UP000003094">
    <property type="component" value="Unassembled WGS sequence"/>
</dbReference>
<comment type="caution">
    <text evidence="1">The sequence shown here is derived from an EMBL/GenBank/DDBJ whole genome shotgun (WGS) entry which is preliminary data.</text>
</comment>
<dbReference type="InterPro" id="IPR036278">
    <property type="entry name" value="Sialidase_sf"/>
</dbReference>
<organism evidence="1 2">
    <name type="scientific">Paenibacillus vortex V453</name>
    <dbReference type="NCBI Taxonomy" id="715225"/>
    <lineage>
        <taxon>Bacteria</taxon>
        <taxon>Bacillati</taxon>
        <taxon>Bacillota</taxon>
        <taxon>Bacilli</taxon>
        <taxon>Bacillales</taxon>
        <taxon>Paenibacillaceae</taxon>
        <taxon>Paenibacillus</taxon>
    </lineage>
</organism>
<dbReference type="Gene3D" id="2.120.10.10">
    <property type="match status" value="1"/>
</dbReference>
<accession>A0A2R9SN60</accession>
<reference evidence="1 2" key="1">
    <citation type="journal article" date="2010" name="BMC Genomics">
        <title>Genome sequence of the pattern forming Paenibacillus vortex bacterium reveals potential for thriving in complex environments.</title>
        <authorList>
            <person name="Sirota-Madi A."/>
            <person name="Olender T."/>
            <person name="Helman Y."/>
            <person name="Ingham C."/>
            <person name="Brainis I."/>
            <person name="Roth D."/>
            <person name="Hagi E."/>
            <person name="Brodsky L."/>
            <person name="Leshkowitz D."/>
            <person name="Galatenko V."/>
            <person name="Nikolaev V."/>
            <person name="Mugasimangalam R.C."/>
            <person name="Bransburg-Zabary S."/>
            <person name="Gutnick D.L."/>
            <person name="Lancet D."/>
            <person name="Ben-Jacob E."/>
        </authorList>
    </citation>
    <scope>NUCLEOTIDE SEQUENCE [LARGE SCALE GENOMIC DNA]</scope>
    <source>
        <strain evidence="1 2">V453</strain>
    </source>
</reference>